<dbReference type="InterPro" id="IPR007110">
    <property type="entry name" value="Ig-like_dom"/>
</dbReference>
<dbReference type="Pfam" id="PF07686">
    <property type="entry name" value="V-set"/>
    <property type="match status" value="1"/>
</dbReference>
<dbReference type="SMART" id="SM00409">
    <property type="entry name" value="IG"/>
    <property type="match status" value="1"/>
</dbReference>
<dbReference type="GO" id="GO:1903037">
    <property type="term" value="P:regulation of leukocyte cell-cell adhesion"/>
    <property type="evidence" value="ECO:0007669"/>
    <property type="project" value="UniProtKB-ARBA"/>
</dbReference>
<proteinExistence type="predicted"/>
<dbReference type="SMART" id="SM00406">
    <property type="entry name" value="IGv"/>
    <property type="match status" value="1"/>
</dbReference>
<evidence type="ECO:0000256" key="3">
    <source>
        <dbReference type="ARBA" id="ARBA00023136"/>
    </source>
</evidence>
<keyword evidence="3" id="KW-0472">Membrane</keyword>
<dbReference type="Proteomes" id="UP000694389">
    <property type="component" value="Unassembled WGS sequence"/>
</dbReference>
<evidence type="ECO:0000313" key="9">
    <source>
        <dbReference type="Proteomes" id="UP000694389"/>
    </source>
</evidence>
<dbReference type="FunFam" id="2.60.40.10:FF:000142">
    <property type="entry name" value="V-set domain-containing T-cell activation inhibitor 1"/>
    <property type="match status" value="1"/>
</dbReference>
<keyword evidence="2" id="KW-0732">Signal</keyword>
<reference evidence="8" key="2">
    <citation type="submission" date="2025-09" db="UniProtKB">
        <authorList>
            <consortium name="Ensembl"/>
        </authorList>
    </citation>
    <scope>IDENTIFICATION</scope>
</reference>
<dbReference type="GO" id="GO:0050863">
    <property type="term" value="P:regulation of T cell activation"/>
    <property type="evidence" value="ECO:0007669"/>
    <property type="project" value="UniProtKB-ARBA"/>
</dbReference>
<dbReference type="InterPro" id="IPR013106">
    <property type="entry name" value="Ig_V-set"/>
</dbReference>
<dbReference type="InterPro" id="IPR013783">
    <property type="entry name" value="Ig-like_fold"/>
</dbReference>
<evidence type="ECO:0000256" key="4">
    <source>
        <dbReference type="ARBA" id="ARBA00023157"/>
    </source>
</evidence>
<dbReference type="AlphaFoldDB" id="A0A8C4FEQ3"/>
<dbReference type="PROSITE" id="PS50835">
    <property type="entry name" value="IG_LIKE"/>
    <property type="match status" value="1"/>
</dbReference>
<keyword evidence="5" id="KW-0325">Glycoprotein</keyword>
<protein>
    <recommendedName>
        <fullName evidence="7">Ig-like domain-containing protein</fullName>
    </recommendedName>
</protein>
<dbReference type="GO" id="GO:0050852">
    <property type="term" value="P:T cell receptor signaling pathway"/>
    <property type="evidence" value="ECO:0007669"/>
    <property type="project" value="TreeGrafter"/>
</dbReference>
<comment type="subcellular location">
    <subcellularLocation>
        <location evidence="1">Membrane</location>
    </subcellularLocation>
</comment>
<keyword evidence="9" id="KW-1185">Reference proteome</keyword>
<dbReference type="PANTHER" id="PTHR24100">
    <property type="entry name" value="BUTYROPHILIN"/>
    <property type="match status" value="1"/>
</dbReference>
<dbReference type="Ensembl" id="ENSDLAT00005033191.2">
    <property type="protein sequence ID" value="ENSDLAP00005031067.1"/>
    <property type="gene ID" value="ENSDLAG00005014010.2"/>
</dbReference>
<reference evidence="8" key="1">
    <citation type="submission" date="2025-08" db="UniProtKB">
        <authorList>
            <consortium name="Ensembl"/>
        </authorList>
    </citation>
    <scope>IDENTIFICATION</scope>
</reference>
<dbReference type="GO" id="GO:0005102">
    <property type="term" value="F:signaling receptor binding"/>
    <property type="evidence" value="ECO:0007669"/>
    <property type="project" value="TreeGrafter"/>
</dbReference>
<dbReference type="Gene3D" id="2.60.40.10">
    <property type="entry name" value="Immunoglobulins"/>
    <property type="match status" value="1"/>
</dbReference>
<dbReference type="GeneTree" id="ENSGT01080000257449"/>
<dbReference type="InterPro" id="IPR036179">
    <property type="entry name" value="Ig-like_dom_sf"/>
</dbReference>
<keyword evidence="6" id="KW-0393">Immunoglobulin domain</keyword>
<organism evidence="8 9">
    <name type="scientific">Dicentrarchus labrax</name>
    <name type="common">European seabass</name>
    <name type="synonym">Morone labrax</name>
    <dbReference type="NCBI Taxonomy" id="13489"/>
    <lineage>
        <taxon>Eukaryota</taxon>
        <taxon>Metazoa</taxon>
        <taxon>Chordata</taxon>
        <taxon>Craniata</taxon>
        <taxon>Vertebrata</taxon>
        <taxon>Euteleostomi</taxon>
        <taxon>Actinopterygii</taxon>
        <taxon>Neopterygii</taxon>
        <taxon>Teleostei</taxon>
        <taxon>Neoteleostei</taxon>
        <taxon>Acanthomorphata</taxon>
        <taxon>Eupercaria</taxon>
        <taxon>Moronidae</taxon>
        <taxon>Dicentrarchus</taxon>
    </lineage>
</organism>
<dbReference type="SUPFAM" id="SSF48726">
    <property type="entry name" value="Immunoglobulin"/>
    <property type="match status" value="1"/>
</dbReference>
<dbReference type="PANTHER" id="PTHR24100:SF151">
    <property type="entry name" value="ICOS LIGAND"/>
    <property type="match status" value="1"/>
</dbReference>
<dbReference type="GO" id="GO:0009897">
    <property type="term" value="C:external side of plasma membrane"/>
    <property type="evidence" value="ECO:0007669"/>
    <property type="project" value="TreeGrafter"/>
</dbReference>
<evidence type="ECO:0000256" key="6">
    <source>
        <dbReference type="ARBA" id="ARBA00023319"/>
    </source>
</evidence>
<dbReference type="InterPro" id="IPR050504">
    <property type="entry name" value="IgSF_BTN/MOG"/>
</dbReference>
<dbReference type="InterPro" id="IPR003599">
    <property type="entry name" value="Ig_sub"/>
</dbReference>
<evidence type="ECO:0000256" key="1">
    <source>
        <dbReference type="ARBA" id="ARBA00004370"/>
    </source>
</evidence>
<dbReference type="GO" id="GO:0001817">
    <property type="term" value="P:regulation of cytokine production"/>
    <property type="evidence" value="ECO:0007669"/>
    <property type="project" value="TreeGrafter"/>
</dbReference>
<name>A0A8C4FEQ3_DICLA</name>
<sequence>MSLRYYCFLCVFLGNPLPHGPPEQVLAFAGEAVILPCSFSPTGSDDFPTVEWSKEDLQPNVVFLYRDGCETYEMKDPLFQYRTSFIPKELKNRNVSLRISNVQLSDAGKYQCKRLWKNGRRDITTVELSVGTSTSPKGVCGKTRTDNTVSFPAVTFPSGCGTVHLVTY</sequence>
<evidence type="ECO:0000256" key="2">
    <source>
        <dbReference type="ARBA" id="ARBA00022729"/>
    </source>
</evidence>
<evidence type="ECO:0000259" key="7">
    <source>
        <dbReference type="PROSITE" id="PS50835"/>
    </source>
</evidence>
<keyword evidence="4" id="KW-1015">Disulfide bond</keyword>
<evidence type="ECO:0000256" key="5">
    <source>
        <dbReference type="ARBA" id="ARBA00023180"/>
    </source>
</evidence>
<accession>A0A8C4FEQ3</accession>
<feature type="domain" description="Ig-like" evidence="7">
    <location>
        <begin position="16"/>
        <end position="112"/>
    </location>
</feature>
<evidence type="ECO:0000313" key="8">
    <source>
        <dbReference type="Ensembl" id="ENSDLAP00005031067.1"/>
    </source>
</evidence>